<organism evidence="10">
    <name type="scientific">marine sediment metagenome</name>
    <dbReference type="NCBI Taxonomy" id="412755"/>
    <lineage>
        <taxon>unclassified sequences</taxon>
        <taxon>metagenomes</taxon>
        <taxon>ecological metagenomes</taxon>
    </lineage>
</organism>
<dbReference type="InterPro" id="IPR039430">
    <property type="entry name" value="Thymidylate_kin-like_dom"/>
</dbReference>
<dbReference type="SUPFAM" id="SSF52540">
    <property type="entry name" value="P-loop containing nucleoside triphosphate hydrolases"/>
    <property type="match status" value="1"/>
</dbReference>
<dbReference type="InterPro" id="IPR018094">
    <property type="entry name" value="Thymidylate_kinase"/>
</dbReference>
<dbReference type="Pfam" id="PF02223">
    <property type="entry name" value="Thymidylate_kin"/>
    <property type="match status" value="1"/>
</dbReference>
<dbReference type="CDD" id="cd01672">
    <property type="entry name" value="TMPK"/>
    <property type="match status" value="1"/>
</dbReference>
<dbReference type="EMBL" id="BART01001957">
    <property type="protein sequence ID" value="GAG74142.1"/>
    <property type="molecule type" value="Genomic_DNA"/>
</dbReference>
<dbReference type="PROSITE" id="PS01331">
    <property type="entry name" value="THYMIDYLATE_KINASE"/>
    <property type="match status" value="1"/>
</dbReference>
<dbReference type="NCBIfam" id="TIGR00041">
    <property type="entry name" value="DTMP_kinase"/>
    <property type="match status" value="1"/>
</dbReference>
<comment type="caution">
    <text evidence="10">The sequence shown here is derived from an EMBL/GenBank/DDBJ whole genome shotgun (WGS) entry which is preliminary data.</text>
</comment>
<dbReference type="GO" id="GO:0006235">
    <property type="term" value="P:dTTP biosynthetic process"/>
    <property type="evidence" value="ECO:0007669"/>
    <property type="project" value="TreeGrafter"/>
</dbReference>
<dbReference type="InterPro" id="IPR027417">
    <property type="entry name" value="P-loop_NTPase"/>
</dbReference>
<dbReference type="GO" id="GO:0006227">
    <property type="term" value="P:dUDP biosynthetic process"/>
    <property type="evidence" value="ECO:0007669"/>
    <property type="project" value="TreeGrafter"/>
</dbReference>
<keyword evidence="7" id="KW-0067">ATP-binding</keyword>
<dbReference type="PANTHER" id="PTHR10344:SF4">
    <property type="entry name" value="UMP-CMP KINASE 2, MITOCHONDRIAL"/>
    <property type="match status" value="1"/>
</dbReference>
<dbReference type="HAMAP" id="MF_00165">
    <property type="entry name" value="Thymidylate_kinase"/>
    <property type="match status" value="1"/>
</dbReference>
<dbReference type="InterPro" id="IPR018095">
    <property type="entry name" value="Thymidylate_kin_CS"/>
</dbReference>
<dbReference type="GO" id="GO:0005524">
    <property type="term" value="F:ATP binding"/>
    <property type="evidence" value="ECO:0007669"/>
    <property type="project" value="UniProtKB-KW"/>
</dbReference>
<protein>
    <recommendedName>
        <fullName evidence="2">dTMP kinase</fullName>
        <ecNumber evidence="2">2.7.4.9</ecNumber>
    </recommendedName>
</protein>
<evidence type="ECO:0000256" key="5">
    <source>
        <dbReference type="ARBA" id="ARBA00022741"/>
    </source>
</evidence>
<dbReference type="Gene3D" id="3.40.50.300">
    <property type="entry name" value="P-loop containing nucleotide triphosphate hydrolases"/>
    <property type="match status" value="1"/>
</dbReference>
<evidence type="ECO:0000256" key="1">
    <source>
        <dbReference type="ARBA" id="ARBA00009776"/>
    </source>
</evidence>
<dbReference type="AlphaFoldDB" id="X1AY90"/>
<proteinExistence type="inferred from homology"/>
<comment type="catalytic activity">
    <reaction evidence="8">
        <text>dTMP + ATP = dTDP + ADP</text>
        <dbReference type="Rhea" id="RHEA:13517"/>
        <dbReference type="ChEBI" id="CHEBI:30616"/>
        <dbReference type="ChEBI" id="CHEBI:58369"/>
        <dbReference type="ChEBI" id="CHEBI:63528"/>
        <dbReference type="ChEBI" id="CHEBI:456216"/>
        <dbReference type="EC" id="2.7.4.9"/>
    </reaction>
</comment>
<evidence type="ECO:0000313" key="10">
    <source>
        <dbReference type="EMBL" id="GAG74142.1"/>
    </source>
</evidence>
<evidence type="ECO:0000256" key="4">
    <source>
        <dbReference type="ARBA" id="ARBA00022727"/>
    </source>
</evidence>
<evidence type="ECO:0000256" key="7">
    <source>
        <dbReference type="ARBA" id="ARBA00022840"/>
    </source>
</evidence>
<name>X1AY90_9ZZZZ</name>
<evidence type="ECO:0000256" key="8">
    <source>
        <dbReference type="ARBA" id="ARBA00048743"/>
    </source>
</evidence>
<gene>
    <name evidence="10" type="ORF">S01H4_06378</name>
</gene>
<dbReference type="GO" id="GO:0005829">
    <property type="term" value="C:cytosol"/>
    <property type="evidence" value="ECO:0007669"/>
    <property type="project" value="TreeGrafter"/>
</dbReference>
<dbReference type="PANTHER" id="PTHR10344">
    <property type="entry name" value="THYMIDYLATE KINASE"/>
    <property type="match status" value="1"/>
</dbReference>
<keyword evidence="6" id="KW-0418">Kinase</keyword>
<evidence type="ECO:0000259" key="9">
    <source>
        <dbReference type="Pfam" id="PF02223"/>
    </source>
</evidence>
<keyword evidence="5" id="KW-0547">Nucleotide-binding</keyword>
<evidence type="ECO:0000256" key="6">
    <source>
        <dbReference type="ARBA" id="ARBA00022777"/>
    </source>
</evidence>
<feature type="domain" description="Thymidylate kinase-like" evidence="9">
    <location>
        <begin position="1"/>
        <end position="182"/>
    </location>
</feature>
<dbReference type="GO" id="GO:0004798">
    <property type="term" value="F:dTMP kinase activity"/>
    <property type="evidence" value="ECO:0007669"/>
    <property type="project" value="UniProtKB-EC"/>
</dbReference>
<keyword evidence="4" id="KW-0545">Nucleotide biosynthesis</keyword>
<dbReference type="FunFam" id="3.40.50.300:FF:000225">
    <property type="entry name" value="Thymidylate kinase"/>
    <property type="match status" value="1"/>
</dbReference>
<keyword evidence="3" id="KW-0808">Transferase</keyword>
<evidence type="ECO:0000256" key="3">
    <source>
        <dbReference type="ARBA" id="ARBA00022679"/>
    </source>
</evidence>
<reference evidence="10" key="1">
    <citation type="journal article" date="2014" name="Front. Microbiol.">
        <title>High frequency of phylogenetically diverse reductive dehalogenase-homologous genes in deep subseafloor sedimentary metagenomes.</title>
        <authorList>
            <person name="Kawai M."/>
            <person name="Futagami T."/>
            <person name="Toyoda A."/>
            <person name="Takaki Y."/>
            <person name="Nishi S."/>
            <person name="Hori S."/>
            <person name="Arai W."/>
            <person name="Tsubouchi T."/>
            <person name="Morono Y."/>
            <person name="Uchiyama I."/>
            <person name="Ito T."/>
            <person name="Fujiyama A."/>
            <person name="Inagaki F."/>
            <person name="Takami H."/>
        </authorList>
    </citation>
    <scope>NUCLEOTIDE SEQUENCE</scope>
    <source>
        <strain evidence="10">Expedition CK06-06</strain>
    </source>
</reference>
<evidence type="ECO:0000256" key="2">
    <source>
        <dbReference type="ARBA" id="ARBA00012980"/>
    </source>
</evidence>
<sequence length="200" mass="22127">DGSGKSLQATNLAQWLEQCDCQVVRCHDPGSTPLGDAVREVLLHRKDLRLDPEAEMFLYMAARAQLVREVIQPALAEGHWVISDRFLMSNIVYQGHAGGLDIDAVRKIGEIATCNIKPDLTLILDIDPDTASARMDRPLDRLESRGNAYREKVRNGYHSESHSQNTILIDATANAEEVQSQVITTVQSLCADSLDCSLEN</sequence>
<feature type="non-terminal residue" evidence="10">
    <location>
        <position position="1"/>
    </location>
</feature>
<dbReference type="EC" id="2.7.4.9" evidence="2"/>
<comment type="similarity">
    <text evidence="1">Belongs to the thymidylate kinase family.</text>
</comment>
<dbReference type="GO" id="GO:0006233">
    <property type="term" value="P:dTDP biosynthetic process"/>
    <property type="evidence" value="ECO:0007669"/>
    <property type="project" value="InterPro"/>
</dbReference>
<accession>X1AY90</accession>